<keyword evidence="9" id="KW-1015">Disulfide bond</keyword>
<dbReference type="GO" id="GO:0007586">
    <property type="term" value="P:digestion"/>
    <property type="evidence" value="ECO:0007669"/>
    <property type="project" value="UniProtKB-KW"/>
</dbReference>
<keyword evidence="14" id="KW-1185">Reference proteome</keyword>
<feature type="domain" description="Peptidase S1" evidence="12">
    <location>
        <begin position="50"/>
        <end position="277"/>
    </location>
</feature>
<dbReference type="InterPro" id="IPR018114">
    <property type="entry name" value="TRYPSIN_HIS"/>
</dbReference>
<reference evidence="13" key="2">
    <citation type="submission" date="2025-09" db="UniProtKB">
        <authorList>
            <consortium name="Ensembl"/>
        </authorList>
    </citation>
    <scope>IDENTIFICATION</scope>
</reference>
<keyword evidence="7 11" id="KW-0720">Serine protease</keyword>
<dbReference type="Gene3D" id="2.40.10.10">
    <property type="entry name" value="Trypsin-like serine proteases"/>
    <property type="match status" value="3"/>
</dbReference>
<dbReference type="GO" id="GO:0005576">
    <property type="term" value="C:extracellular region"/>
    <property type="evidence" value="ECO:0007669"/>
    <property type="project" value="UniProtKB-SubCell"/>
</dbReference>
<evidence type="ECO:0000256" key="6">
    <source>
        <dbReference type="ARBA" id="ARBA00022801"/>
    </source>
</evidence>
<keyword evidence="3" id="KW-0964">Secreted</keyword>
<organism evidence="13 14">
    <name type="scientific">Pseudonaja textilis</name>
    <name type="common">Eastern brown snake</name>
    <dbReference type="NCBI Taxonomy" id="8673"/>
    <lineage>
        <taxon>Eukaryota</taxon>
        <taxon>Metazoa</taxon>
        <taxon>Chordata</taxon>
        <taxon>Craniata</taxon>
        <taxon>Vertebrata</taxon>
        <taxon>Euteleostomi</taxon>
        <taxon>Lepidosauria</taxon>
        <taxon>Squamata</taxon>
        <taxon>Bifurcata</taxon>
        <taxon>Unidentata</taxon>
        <taxon>Episquamata</taxon>
        <taxon>Toxicofera</taxon>
        <taxon>Serpentes</taxon>
        <taxon>Colubroidea</taxon>
        <taxon>Elapidae</taxon>
        <taxon>Hydrophiinae</taxon>
        <taxon>Pseudonaja</taxon>
    </lineage>
</organism>
<evidence type="ECO:0000256" key="4">
    <source>
        <dbReference type="ARBA" id="ARBA00022670"/>
    </source>
</evidence>
<evidence type="ECO:0000256" key="2">
    <source>
        <dbReference type="ARBA" id="ARBA00009228"/>
    </source>
</evidence>
<dbReference type="EC" id="3.4.21.1" evidence="10"/>
<dbReference type="Pfam" id="PF00089">
    <property type="entry name" value="Trypsin"/>
    <property type="match status" value="1"/>
</dbReference>
<dbReference type="Proteomes" id="UP000472273">
    <property type="component" value="Unplaced"/>
</dbReference>
<evidence type="ECO:0000256" key="1">
    <source>
        <dbReference type="ARBA" id="ARBA00004239"/>
    </source>
</evidence>
<evidence type="ECO:0000256" key="11">
    <source>
        <dbReference type="RuleBase" id="RU363034"/>
    </source>
</evidence>
<dbReference type="PANTHER" id="PTHR24250">
    <property type="entry name" value="CHYMOTRYPSIN-RELATED"/>
    <property type="match status" value="1"/>
</dbReference>
<evidence type="ECO:0000313" key="14">
    <source>
        <dbReference type="Proteomes" id="UP000472273"/>
    </source>
</evidence>
<dbReference type="GO" id="GO:0004252">
    <property type="term" value="F:serine-type endopeptidase activity"/>
    <property type="evidence" value="ECO:0007669"/>
    <property type="project" value="UniProtKB-EC"/>
</dbReference>
<evidence type="ECO:0000256" key="8">
    <source>
        <dbReference type="ARBA" id="ARBA00023145"/>
    </source>
</evidence>
<name>A0A670YJV9_PSETE</name>
<comment type="similarity">
    <text evidence="2">Belongs to the peptidase S1 family. Snake venom subfamily.</text>
</comment>
<evidence type="ECO:0000256" key="9">
    <source>
        <dbReference type="ARBA" id="ARBA00023157"/>
    </source>
</evidence>
<dbReference type="SUPFAM" id="SSF50494">
    <property type="entry name" value="Trypsin-like serine proteases"/>
    <property type="match status" value="1"/>
</dbReference>
<protein>
    <recommendedName>
        <fullName evidence="10">chymotrypsin</fullName>
        <ecNumber evidence="10">3.4.21.1</ecNumber>
    </recommendedName>
</protein>
<dbReference type="PROSITE" id="PS00134">
    <property type="entry name" value="TRYPSIN_HIS"/>
    <property type="match status" value="1"/>
</dbReference>
<evidence type="ECO:0000259" key="12">
    <source>
        <dbReference type="PROSITE" id="PS50240"/>
    </source>
</evidence>
<dbReference type="PROSITE" id="PS50240">
    <property type="entry name" value="TRYPSIN_DOM"/>
    <property type="match status" value="1"/>
</dbReference>
<dbReference type="SMART" id="SM00020">
    <property type="entry name" value="Tryp_SPc"/>
    <property type="match status" value="1"/>
</dbReference>
<dbReference type="FunFam" id="2.40.10.10:FF:000181">
    <property type="entry name" value="Chymotrypsinogen A"/>
    <property type="match status" value="1"/>
</dbReference>
<dbReference type="AlphaFoldDB" id="A0A670YJV9"/>
<dbReference type="PANTHER" id="PTHR24250:SF65">
    <property type="entry name" value="CHYMOTRYPSINOGEN B"/>
    <property type="match status" value="1"/>
</dbReference>
<keyword evidence="8" id="KW-0865">Zymogen</keyword>
<dbReference type="PROSITE" id="PS00135">
    <property type="entry name" value="TRYPSIN_SER"/>
    <property type="match status" value="1"/>
</dbReference>
<evidence type="ECO:0000256" key="5">
    <source>
        <dbReference type="ARBA" id="ARBA00022757"/>
    </source>
</evidence>
<dbReference type="GO" id="GO:0035821">
    <property type="term" value="P:modulation of process of another organism"/>
    <property type="evidence" value="ECO:0007669"/>
    <property type="project" value="UniProtKB-ARBA"/>
</dbReference>
<evidence type="ECO:0000256" key="7">
    <source>
        <dbReference type="ARBA" id="ARBA00022825"/>
    </source>
</evidence>
<keyword evidence="4 11" id="KW-0645">Protease</keyword>
<dbReference type="InterPro" id="IPR001314">
    <property type="entry name" value="Peptidase_S1A"/>
</dbReference>
<sequence>MPAAKCPDFDLTTVEKLASIVWGCWLLPSVSFPACGNPAIKPVITGYSRIVNGEDAVPGSWPWQVSLQEPSGWHFCGGSLVNENWVVTAAHCGVTTNNFVVLGEFDRCSPEEKIQKLAVEKVFVHPNWDSGKLNNDIALIKLATPATFSDTVSPVCLTDATDSFQSGNLCVTTGWGKTRYNAFDTPCKLQQTALPLLSNQQCSEFWGSKITDSMVCAGAAGSSSCMGDSGGPLVCQNGNIWKLVGIVSWGSSRCSTSTPAVYGRVSALRAWADKIMANN</sequence>
<evidence type="ECO:0000256" key="3">
    <source>
        <dbReference type="ARBA" id="ARBA00022525"/>
    </source>
</evidence>
<comment type="subcellular location">
    <subcellularLocation>
        <location evidence="1">Secreted</location>
        <location evidence="1">Extracellular space</location>
    </subcellularLocation>
</comment>
<dbReference type="OMA" id="WAEETMA"/>
<dbReference type="InterPro" id="IPR043504">
    <property type="entry name" value="Peptidase_S1_PA_chymotrypsin"/>
</dbReference>
<keyword evidence="6 11" id="KW-0378">Hydrolase</keyword>
<dbReference type="InterPro" id="IPR009003">
    <property type="entry name" value="Peptidase_S1_PA"/>
</dbReference>
<proteinExistence type="inferred from homology"/>
<evidence type="ECO:0000313" key="13">
    <source>
        <dbReference type="Ensembl" id="ENSPTXP00000008895.1"/>
    </source>
</evidence>
<dbReference type="CDD" id="cd00190">
    <property type="entry name" value="Tryp_SPc"/>
    <property type="match status" value="1"/>
</dbReference>
<evidence type="ECO:0000256" key="10">
    <source>
        <dbReference type="ARBA" id="ARBA00044036"/>
    </source>
</evidence>
<dbReference type="InterPro" id="IPR001254">
    <property type="entry name" value="Trypsin_dom"/>
</dbReference>
<reference evidence="13" key="1">
    <citation type="submission" date="2025-08" db="UniProtKB">
        <authorList>
            <consortium name="Ensembl"/>
        </authorList>
    </citation>
    <scope>IDENTIFICATION</scope>
</reference>
<dbReference type="GO" id="GO:0006508">
    <property type="term" value="P:proteolysis"/>
    <property type="evidence" value="ECO:0007669"/>
    <property type="project" value="UniProtKB-KW"/>
</dbReference>
<gene>
    <name evidence="13" type="primary">LOC113445325</name>
</gene>
<keyword evidence="5" id="KW-0222">Digestion</keyword>
<dbReference type="GeneTree" id="ENSGT00940000153216"/>
<dbReference type="PRINTS" id="PR00722">
    <property type="entry name" value="CHYMOTRYPSIN"/>
</dbReference>
<accession>A0A670YJV9</accession>
<dbReference type="InterPro" id="IPR033116">
    <property type="entry name" value="TRYPSIN_SER"/>
</dbReference>
<dbReference type="Ensembl" id="ENSPTXT00000009203.1">
    <property type="protein sequence ID" value="ENSPTXP00000008895.1"/>
    <property type="gene ID" value="ENSPTXG00000006421.1"/>
</dbReference>
<dbReference type="FunFam" id="2.40.10.10:FF:000176">
    <property type="entry name" value="Chymotrypsinogen A"/>
    <property type="match status" value="1"/>
</dbReference>